<evidence type="ECO:0000313" key="4">
    <source>
        <dbReference type="Proteomes" id="UP000269945"/>
    </source>
</evidence>
<name>A0A9X9M8I7_GULGU</name>
<gene>
    <name evidence="3" type="ORF">BN2614_LOCUS2</name>
</gene>
<accession>A0A9X9M8I7</accession>
<dbReference type="GO" id="GO:0004467">
    <property type="term" value="F:long-chain fatty acid-CoA ligase activity"/>
    <property type="evidence" value="ECO:0007669"/>
    <property type="project" value="TreeGrafter"/>
</dbReference>
<reference evidence="3 4" key="1">
    <citation type="submission" date="2018-10" db="EMBL/GenBank/DDBJ databases">
        <authorList>
            <person name="Ekblom R."/>
            <person name="Jareborg N."/>
        </authorList>
    </citation>
    <scope>NUCLEOTIDE SEQUENCE [LARGE SCALE GENOMIC DNA]</scope>
    <source>
        <tissue evidence="3">Muscle</tissue>
    </source>
</reference>
<dbReference type="GO" id="GO:0005886">
    <property type="term" value="C:plasma membrane"/>
    <property type="evidence" value="ECO:0007669"/>
    <property type="project" value="TreeGrafter"/>
</dbReference>
<dbReference type="AlphaFoldDB" id="A0A9X9M8I7"/>
<evidence type="ECO:0000313" key="3">
    <source>
        <dbReference type="EMBL" id="VCX39361.1"/>
    </source>
</evidence>
<evidence type="ECO:0000256" key="1">
    <source>
        <dbReference type="ARBA" id="ARBA00006432"/>
    </source>
</evidence>
<organism evidence="3 4">
    <name type="scientific">Gulo gulo</name>
    <name type="common">Wolverine</name>
    <name type="synonym">Gluton</name>
    <dbReference type="NCBI Taxonomy" id="48420"/>
    <lineage>
        <taxon>Eukaryota</taxon>
        <taxon>Metazoa</taxon>
        <taxon>Chordata</taxon>
        <taxon>Craniata</taxon>
        <taxon>Vertebrata</taxon>
        <taxon>Euteleostomi</taxon>
        <taxon>Mammalia</taxon>
        <taxon>Eutheria</taxon>
        <taxon>Laurasiatheria</taxon>
        <taxon>Carnivora</taxon>
        <taxon>Caniformia</taxon>
        <taxon>Musteloidea</taxon>
        <taxon>Mustelidae</taxon>
        <taxon>Guloninae</taxon>
        <taxon>Gulo</taxon>
    </lineage>
</organism>
<comment type="caution">
    <text evidence="3">The sequence shown here is derived from an EMBL/GenBank/DDBJ whole genome shotgun (WGS) entry which is preliminary data.</text>
</comment>
<dbReference type="Proteomes" id="UP000269945">
    <property type="component" value="Unassembled WGS sequence"/>
</dbReference>
<sequence length="95" mass="11071">MASITLKPNKSLDLEKVYEQVVTFLPAYACPRFLRIQEMMETTGTFKLQKFQLMEEGFSPLKISDPLYFMDNLKKSYVPLTKELYNQIVLGKVKL</sequence>
<dbReference type="GO" id="GO:0044539">
    <property type="term" value="P:long-chain fatty acid import into cell"/>
    <property type="evidence" value="ECO:0007669"/>
    <property type="project" value="TreeGrafter"/>
</dbReference>
<dbReference type="GO" id="GO:0005324">
    <property type="term" value="F:long-chain fatty acid transmembrane transporter activity"/>
    <property type="evidence" value="ECO:0007669"/>
    <property type="project" value="TreeGrafter"/>
</dbReference>
<dbReference type="SUPFAM" id="SSF56801">
    <property type="entry name" value="Acetyl-CoA synthetase-like"/>
    <property type="match status" value="1"/>
</dbReference>
<proteinExistence type="inferred from homology"/>
<dbReference type="PANTHER" id="PTHR43107">
    <property type="entry name" value="LONG-CHAIN FATTY ACID TRANSPORT PROTEIN"/>
    <property type="match status" value="1"/>
</dbReference>
<protein>
    <submittedName>
        <fullName evidence="3">Uncharacterized protein</fullName>
    </submittedName>
</protein>
<dbReference type="EMBL" id="CYRY02044425">
    <property type="protein sequence ID" value="VCX39361.1"/>
    <property type="molecule type" value="Genomic_DNA"/>
</dbReference>
<comment type="similarity">
    <text evidence="1">Belongs to the ATP-dependent AMP-binding enzyme family.</text>
</comment>
<keyword evidence="2" id="KW-0436">Ligase</keyword>
<dbReference type="GO" id="GO:0005789">
    <property type="term" value="C:endoplasmic reticulum membrane"/>
    <property type="evidence" value="ECO:0007669"/>
    <property type="project" value="TreeGrafter"/>
</dbReference>
<dbReference type="PANTHER" id="PTHR43107:SF10">
    <property type="entry name" value="LONG-CHAIN FATTY ACID TRANSPORT PROTEIN 6"/>
    <property type="match status" value="1"/>
</dbReference>
<evidence type="ECO:0000256" key="2">
    <source>
        <dbReference type="ARBA" id="ARBA00022598"/>
    </source>
</evidence>
<keyword evidence="4" id="KW-1185">Reference proteome</keyword>